<dbReference type="Proteomes" id="UP001162480">
    <property type="component" value="Chromosome 22"/>
</dbReference>
<proteinExistence type="predicted"/>
<dbReference type="EMBL" id="OX597835">
    <property type="protein sequence ID" value="CAI9739017.1"/>
    <property type="molecule type" value="Genomic_DNA"/>
</dbReference>
<accession>A0AA36BSC1</accession>
<dbReference type="AlphaFoldDB" id="A0AA36BSC1"/>
<name>A0AA36BSC1_OCTVU</name>
<sequence>MWICYQAVYICDIGVYIRFRITDTVVLQQANTFSIEMILIRNQIGRWVGHLARLLDDRLPKQLFYGEWQRGKRRRHKPKKRFRDAVKSNLKALNVKVEGWEQMRQDRTVWKQMIYNKCKAFEARRIEQSVLKRALRRQHLTTIPNTFLLKNICKICSRLDGSCERIELAFVWLSAVGVRYLIHIEALIISFKLTTILVLLHKLSFIDYSIHIGTFHRTDLKKKKKHIEISSRDLIDNRH</sequence>
<gene>
    <name evidence="1" type="ORF">OCTVUL_1B014840</name>
</gene>
<evidence type="ECO:0000313" key="2">
    <source>
        <dbReference type="Proteomes" id="UP001162480"/>
    </source>
</evidence>
<evidence type="ECO:0000313" key="1">
    <source>
        <dbReference type="EMBL" id="CAI9739017.1"/>
    </source>
</evidence>
<protein>
    <submittedName>
        <fullName evidence="1">Uncharacterized protein</fullName>
    </submittedName>
</protein>
<organism evidence="1 2">
    <name type="scientific">Octopus vulgaris</name>
    <name type="common">Common octopus</name>
    <dbReference type="NCBI Taxonomy" id="6645"/>
    <lineage>
        <taxon>Eukaryota</taxon>
        <taxon>Metazoa</taxon>
        <taxon>Spiralia</taxon>
        <taxon>Lophotrochozoa</taxon>
        <taxon>Mollusca</taxon>
        <taxon>Cephalopoda</taxon>
        <taxon>Coleoidea</taxon>
        <taxon>Octopodiformes</taxon>
        <taxon>Octopoda</taxon>
        <taxon>Incirrata</taxon>
        <taxon>Octopodidae</taxon>
        <taxon>Octopus</taxon>
    </lineage>
</organism>
<reference evidence="1" key="1">
    <citation type="submission" date="2023-08" db="EMBL/GenBank/DDBJ databases">
        <authorList>
            <person name="Alioto T."/>
            <person name="Alioto T."/>
            <person name="Gomez Garrido J."/>
        </authorList>
    </citation>
    <scope>NUCLEOTIDE SEQUENCE</scope>
</reference>
<keyword evidence="2" id="KW-1185">Reference proteome</keyword>